<comment type="similarity">
    <text evidence="2 5">Belongs to the pseudouridine synthase TruB family. Type 1 subfamily.</text>
</comment>
<dbReference type="CDD" id="cd02573">
    <property type="entry name" value="PseudoU_synth_EcTruB"/>
    <property type="match status" value="1"/>
</dbReference>
<evidence type="ECO:0000256" key="2">
    <source>
        <dbReference type="ARBA" id="ARBA00005642"/>
    </source>
</evidence>
<dbReference type="EC" id="5.4.99.25" evidence="5"/>
<accession>A0ABV5AGV5</accession>
<feature type="active site" description="Nucleophile" evidence="5">
    <location>
        <position position="40"/>
    </location>
</feature>
<dbReference type="PANTHER" id="PTHR13767:SF2">
    <property type="entry name" value="PSEUDOURIDYLATE SYNTHASE TRUB1"/>
    <property type="match status" value="1"/>
</dbReference>
<dbReference type="GO" id="GO:0160148">
    <property type="term" value="F:tRNA pseudouridine(55) synthase activity"/>
    <property type="evidence" value="ECO:0007669"/>
    <property type="project" value="UniProtKB-EC"/>
</dbReference>
<dbReference type="Proteomes" id="UP001579974">
    <property type="component" value="Unassembled WGS sequence"/>
</dbReference>
<dbReference type="NCBIfam" id="TIGR00431">
    <property type="entry name" value="TruB"/>
    <property type="match status" value="1"/>
</dbReference>
<sequence length="306" mass="32880">MSDGGVLLIDKPVGPTSHDVVQKVRRKLGTRRVGHAGTLDPPASGLLVLCADDATRLLEYLVASTKGYTGEVVFGLATDTDDATGKVIASASASQLTDERVQSAVSALTGVIEQVVPVYSAVHIDGKRAYDLARKGETVDMPSREVHIHEFEVGAIQVEGEVARATFSVTCSKGTYIRALCRDLGEQLGIPAHMASLRRVAVGLANLSAAVSLEDFLASERPEQFFVSPESLLSEYPFISASTAMLERLSNGQRIPLRELAKPTPDLAVKETVMVTDEGRLALVAEVEELRGTLVLQPKKVFWKRG</sequence>
<dbReference type="HAMAP" id="MF_01080">
    <property type="entry name" value="TruB_bact"/>
    <property type="match status" value="1"/>
</dbReference>
<dbReference type="RefSeq" id="WP_275472890.1">
    <property type="nucleotide sequence ID" value="NZ_CP162940.1"/>
</dbReference>
<dbReference type="Gene3D" id="3.30.2350.10">
    <property type="entry name" value="Pseudouridine synthase"/>
    <property type="match status" value="1"/>
</dbReference>
<reference evidence="8 9" key="1">
    <citation type="journal article" date="2024" name="Int. J. Mol. Sci.">
        <title>Exploration of Alicyclobacillus spp. Genome in Search of Antibiotic Resistance.</title>
        <authorList>
            <person name="Bucka-Kolendo J."/>
            <person name="Kiousi D.E."/>
            <person name="Dekowska A."/>
            <person name="Mikolajczuk-Szczyrba A."/>
            <person name="Karadedos D.M."/>
            <person name="Michael P."/>
            <person name="Galanis A."/>
            <person name="Sokolowska B."/>
        </authorList>
    </citation>
    <scope>NUCLEOTIDE SEQUENCE [LARGE SCALE GENOMIC DNA]</scope>
    <source>
        <strain evidence="8 9">KKP 3000</strain>
    </source>
</reference>
<organism evidence="8 9">
    <name type="scientific">Alicyclobacillus fastidiosus</name>
    <dbReference type="NCBI Taxonomy" id="392011"/>
    <lineage>
        <taxon>Bacteria</taxon>
        <taxon>Bacillati</taxon>
        <taxon>Bacillota</taxon>
        <taxon>Bacilli</taxon>
        <taxon>Bacillales</taxon>
        <taxon>Alicyclobacillaceae</taxon>
        <taxon>Alicyclobacillus</taxon>
    </lineage>
</organism>
<feature type="domain" description="tRNA pseudouridylate synthase B C-terminal" evidence="7">
    <location>
        <begin position="178"/>
        <end position="218"/>
    </location>
</feature>
<keyword evidence="9" id="KW-1185">Reference proteome</keyword>
<evidence type="ECO:0000256" key="3">
    <source>
        <dbReference type="ARBA" id="ARBA00022694"/>
    </source>
</evidence>
<evidence type="ECO:0000259" key="6">
    <source>
        <dbReference type="Pfam" id="PF01509"/>
    </source>
</evidence>
<protein>
    <recommendedName>
        <fullName evidence="5">tRNA pseudouridine synthase B</fullName>
        <ecNumber evidence="5">5.4.99.25</ecNumber>
    </recommendedName>
    <alternativeName>
        <fullName evidence="5">tRNA pseudouridine(55) synthase</fullName>
        <shortName evidence="5">Psi55 synthase</shortName>
    </alternativeName>
    <alternativeName>
        <fullName evidence="5">tRNA pseudouridylate synthase</fullName>
    </alternativeName>
    <alternativeName>
        <fullName evidence="5">tRNA-uridine isomerase</fullName>
    </alternativeName>
</protein>
<evidence type="ECO:0000259" key="7">
    <source>
        <dbReference type="Pfam" id="PF16198"/>
    </source>
</evidence>
<dbReference type="PANTHER" id="PTHR13767">
    <property type="entry name" value="TRNA-PSEUDOURIDINE SYNTHASE"/>
    <property type="match status" value="1"/>
</dbReference>
<comment type="catalytic activity">
    <reaction evidence="1 5">
        <text>uridine(55) in tRNA = pseudouridine(55) in tRNA</text>
        <dbReference type="Rhea" id="RHEA:42532"/>
        <dbReference type="Rhea" id="RHEA-COMP:10101"/>
        <dbReference type="Rhea" id="RHEA-COMP:10102"/>
        <dbReference type="ChEBI" id="CHEBI:65314"/>
        <dbReference type="ChEBI" id="CHEBI:65315"/>
        <dbReference type="EC" id="5.4.99.25"/>
    </reaction>
</comment>
<name>A0ABV5AGV5_9BACL</name>
<evidence type="ECO:0000313" key="9">
    <source>
        <dbReference type="Proteomes" id="UP001579974"/>
    </source>
</evidence>
<feature type="domain" description="Pseudouridine synthase II N-terminal" evidence="6">
    <location>
        <begin position="25"/>
        <end position="177"/>
    </location>
</feature>
<keyword evidence="3 5" id="KW-0819">tRNA processing</keyword>
<dbReference type="SUPFAM" id="SSF55120">
    <property type="entry name" value="Pseudouridine synthase"/>
    <property type="match status" value="1"/>
</dbReference>
<dbReference type="InterPro" id="IPR032819">
    <property type="entry name" value="TruB_C"/>
</dbReference>
<keyword evidence="4 5" id="KW-0413">Isomerase</keyword>
<evidence type="ECO:0000313" key="8">
    <source>
        <dbReference type="EMBL" id="MFB5191472.1"/>
    </source>
</evidence>
<dbReference type="Pfam" id="PF16198">
    <property type="entry name" value="TruB_C_2"/>
    <property type="match status" value="1"/>
</dbReference>
<dbReference type="Pfam" id="PF01509">
    <property type="entry name" value="TruB_N"/>
    <property type="match status" value="1"/>
</dbReference>
<comment type="caution">
    <text evidence="8">The sequence shown here is derived from an EMBL/GenBank/DDBJ whole genome shotgun (WGS) entry which is preliminary data.</text>
</comment>
<proteinExistence type="inferred from homology"/>
<comment type="function">
    <text evidence="5">Responsible for synthesis of pseudouridine from uracil-55 in the psi GC loop of transfer RNAs.</text>
</comment>
<dbReference type="InterPro" id="IPR020103">
    <property type="entry name" value="PsdUridine_synth_cat_dom_sf"/>
</dbReference>
<gene>
    <name evidence="5 8" type="primary">truB</name>
    <name evidence="8" type="ORF">KKP3000_000245</name>
</gene>
<evidence type="ECO:0000256" key="5">
    <source>
        <dbReference type="HAMAP-Rule" id="MF_01080"/>
    </source>
</evidence>
<dbReference type="EMBL" id="JBDXSU010000011">
    <property type="protein sequence ID" value="MFB5191472.1"/>
    <property type="molecule type" value="Genomic_DNA"/>
</dbReference>
<evidence type="ECO:0000256" key="1">
    <source>
        <dbReference type="ARBA" id="ARBA00000385"/>
    </source>
</evidence>
<dbReference type="InterPro" id="IPR002501">
    <property type="entry name" value="PsdUridine_synth_N"/>
</dbReference>
<dbReference type="InterPro" id="IPR014780">
    <property type="entry name" value="tRNA_psdUridine_synth_TruB"/>
</dbReference>
<evidence type="ECO:0000256" key="4">
    <source>
        <dbReference type="ARBA" id="ARBA00023235"/>
    </source>
</evidence>